<proteinExistence type="predicted"/>
<protein>
    <submittedName>
        <fullName evidence="1">Uncharacterized protein</fullName>
    </submittedName>
</protein>
<evidence type="ECO:0000313" key="1">
    <source>
        <dbReference type="EMBL" id="MEQ2195064.1"/>
    </source>
</evidence>
<dbReference type="EMBL" id="JAHRIN010010192">
    <property type="protein sequence ID" value="MEQ2195064.1"/>
    <property type="molecule type" value="Genomic_DNA"/>
</dbReference>
<gene>
    <name evidence="1" type="ORF">XENOCAPTIV_007016</name>
</gene>
<name>A0ABV0QGX0_9TELE</name>
<accession>A0ABV0QGX0</accession>
<reference evidence="1 2" key="1">
    <citation type="submission" date="2021-06" db="EMBL/GenBank/DDBJ databases">
        <authorList>
            <person name="Palmer J.M."/>
        </authorList>
    </citation>
    <scope>NUCLEOTIDE SEQUENCE [LARGE SCALE GENOMIC DNA]</scope>
    <source>
        <strain evidence="1 2">XC_2019</strain>
        <tissue evidence="1">Muscle</tissue>
    </source>
</reference>
<evidence type="ECO:0000313" key="2">
    <source>
        <dbReference type="Proteomes" id="UP001434883"/>
    </source>
</evidence>
<dbReference type="Proteomes" id="UP001434883">
    <property type="component" value="Unassembled WGS sequence"/>
</dbReference>
<sequence>MWKKFRAELIVLHNKLKWCKNIAKVPRYPDGSKVLKLKPKGTVAAPTGGRKRKLLMAATRFFTGRWSETLDWLKKTCSNLVAAANEVSVSVGPSKEEEQSIR</sequence>
<comment type="caution">
    <text evidence="1">The sequence shown here is derived from an EMBL/GenBank/DDBJ whole genome shotgun (WGS) entry which is preliminary data.</text>
</comment>
<organism evidence="1 2">
    <name type="scientific">Xenoophorus captivus</name>
    <dbReference type="NCBI Taxonomy" id="1517983"/>
    <lineage>
        <taxon>Eukaryota</taxon>
        <taxon>Metazoa</taxon>
        <taxon>Chordata</taxon>
        <taxon>Craniata</taxon>
        <taxon>Vertebrata</taxon>
        <taxon>Euteleostomi</taxon>
        <taxon>Actinopterygii</taxon>
        <taxon>Neopterygii</taxon>
        <taxon>Teleostei</taxon>
        <taxon>Neoteleostei</taxon>
        <taxon>Acanthomorphata</taxon>
        <taxon>Ovalentaria</taxon>
        <taxon>Atherinomorphae</taxon>
        <taxon>Cyprinodontiformes</taxon>
        <taxon>Goodeidae</taxon>
        <taxon>Xenoophorus</taxon>
    </lineage>
</organism>
<keyword evidence="2" id="KW-1185">Reference proteome</keyword>